<evidence type="ECO:0000313" key="2">
    <source>
        <dbReference type="Proteomes" id="UP000658514"/>
    </source>
</evidence>
<sequence length="188" mass="20631">MAKMLLMVDKSPNKFRLLPYAYFGSGIALKNQGKKQEALTDLRKSAELFQSQGDAKNFQKVTGIIQQLTNNTSVTADTQSTQSSIAGTYSCHYLMRLMGPGTLPLSTPSPLGKIQLDGRGRYSSKNFGTGNYIFDSSKGIVRFTDGKMADAVAAYSIDENGNPKIRFEPKLNPGINFDQSHYCPKVNT</sequence>
<dbReference type="InterPro" id="IPR011990">
    <property type="entry name" value="TPR-like_helical_dom_sf"/>
</dbReference>
<comment type="caution">
    <text evidence="1">The sequence shown here is derived from an EMBL/GenBank/DDBJ whole genome shotgun (WGS) entry which is preliminary data.</text>
</comment>
<dbReference type="Proteomes" id="UP000658514">
    <property type="component" value="Unassembled WGS sequence"/>
</dbReference>
<dbReference type="EMBL" id="JACJQH010000085">
    <property type="protein sequence ID" value="MBD2200357.1"/>
    <property type="molecule type" value="Genomic_DNA"/>
</dbReference>
<proteinExistence type="predicted"/>
<reference evidence="1 2" key="1">
    <citation type="journal article" date="2020" name="ISME J.">
        <title>Comparative genomics reveals insights into cyanobacterial evolution and habitat adaptation.</title>
        <authorList>
            <person name="Chen M.Y."/>
            <person name="Teng W.K."/>
            <person name="Zhao L."/>
            <person name="Hu C.X."/>
            <person name="Zhou Y.K."/>
            <person name="Han B.P."/>
            <person name="Song L.R."/>
            <person name="Shu W.S."/>
        </authorList>
    </citation>
    <scope>NUCLEOTIDE SEQUENCE [LARGE SCALE GENOMIC DNA]</scope>
    <source>
        <strain evidence="1 2">FACHB-288</strain>
    </source>
</reference>
<protein>
    <recommendedName>
        <fullName evidence="3">Tetratricopeptide repeat protein</fullName>
    </recommendedName>
</protein>
<name>A0ABR8AK14_9CYAN</name>
<keyword evidence="2" id="KW-1185">Reference proteome</keyword>
<dbReference type="SUPFAM" id="SSF48452">
    <property type="entry name" value="TPR-like"/>
    <property type="match status" value="1"/>
</dbReference>
<evidence type="ECO:0008006" key="3">
    <source>
        <dbReference type="Google" id="ProtNLM"/>
    </source>
</evidence>
<dbReference type="Gene3D" id="1.25.40.10">
    <property type="entry name" value="Tetratricopeptide repeat domain"/>
    <property type="match status" value="1"/>
</dbReference>
<accession>A0ABR8AK14</accession>
<evidence type="ECO:0000313" key="1">
    <source>
        <dbReference type="EMBL" id="MBD2200357.1"/>
    </source>
</evidence>
<gene>
    <name evidence="1" type="ORF">H6G24_33655</name>
</gene>
<dbReference type="RefSeq" id="WP_190550455.1">
    <property type="nucleotide sequence ID" value="NZ_CAWPNO010000123.1"/>
</dbReference>
<organism evidence="1 2">
    <name type="scientific">Calothrix parietina FACHB-288</name>
    <dbReference type="NCBI Taxonomy" id="2692896"/>
    <lineage>
        <taxon>Bacteria</taxon>
        <taxon>Bacillati</taxon>
        <taxon>Cyanobacteriota</taxon>
        <taxon>Cyanophyceae</taxon>
        <taxon>Nostocales</taxon>
        <taxon>Calotrichaceae</taxon>
        <taxon>Calothrix</taxon>
    </lineage>
</organism>